<evidence type="ECO:0000313" key="6">
    <source>
        <dbReference type="EMBL" id="AEW06979.1"/>
    </source>
</evidence>
<dbReference type="SUPFAM" id="SSF48498">
    <property type="entry name" value="Tetracyclin repressor-like, C-terminal domain"/>
    <property type="match status" value="1"/>
</dbReference>
<dbReference type="PROSITE" id="PS50977">
    <property type="entry name" value="HTH_TETR_2"/>
    <property type="match status" value="1"/>
</dbReference>
<dbReference type="InterPro" id="IPR041490">
    <property type="entry name" value="KstR2_TetR_C"/>
</dbReference>
<keyword evidence="7" id="KW-1185">Reference proteome</keyword>
<dbReference type="FunFam" id="1.10.10.60:FF:000141">
    <property type="entry name" value="TetR family transcriptional regulator"/>
    <property type="match status" value="1"/>
</dbReference>
<dbReference type="HOGENOM" id="CLU_069356_12_2_9"/>
<evidence type="ECO:0000313" key="7">
    <source>
        <dbReference type="Proteomes" id="UP000005439"/>
    </source>
</evidence>
<dbReference type="Gene3D" id="1.10.10.60">
    <property type="entry name" value="Homeodomain-like"/>
    <property type="match status" value="1"/>
</dbReference>
<proteinExistence type="predicted"/>
<evidence type="ECO:0000256" key="3">
    <source>
        <dbReference type="ARBA" id="ARBA00023163"/>
    </source>
</evidence>
<evidence type="ECO:0000256" key="4">
    <source>
        <dbReference type="PROSITE-ProRule" id="PRU00335"/>
    </source>
</evidence>
<dbReference type="Pfam" id="PF17932">
    <property type="entry name" value="TetR_C_24"/>
    <property type="match status" value="1"/>
</dbReference>
<evidence type="ECO:0000256" key="1">
    <source>
        <dbReference type="ARBA" id="ARBA00023015"/>
    </source>
</evidence>
<dbReference type="InterPro" id="IPR001647">
    <property type="entry name" value="HTH_TetR"/>
</dbReference>
<dbReference type="Pfam" id="PF00440">
    <property type="entry name" value="TetR_N"/>
    <property type="match status" value="1"/>
</dbReference>
<dbReference type="InterPro" id="IPR050109">
    <property type="entry name" value="HTH-type_TetR-like_transc_reg"/>
</dbReference>
<dbReference type="Gene3D" id="1.10.357.10">
    <property type="entry name" value="Tetracycline Repressor, domain 2"/>
    <property type="match status" value="1"/>
</dbReference>
<keyword evidence="3" id="KW-0804">Transcription</keyword>
<dbReference type="PANTHER" id="PTHR30055">
    <property type="entry name" value="HTH-TYPE TRANSCRIPTIONAL REGULATOR RUTR"/>
    <property type="match status" value="1"/>
</dbReference>
<protein>
    <submittedName>
        <fullName evidence="6">Transcriptional regulator, TetR family</fullName>
    </submittedName>
</protein>
<dbReference type="PRINTS" id="PR00455">
    <property type="entry name" value="HTHTETR"/>
</dbReference>
<dbReference type="Proteomes" id="UP000005439">
    <property type="component" value="Plasmid unnamed"/>
</dbReference>
<dbReference type="GO" id="GO:0000976">
    <property type="term" value="F:transcription cis-regulatory region binding"/>
    <property type="evidence" value="ECO:0007669"/>
    <property type="project" value="TreeGrafter"/>
</dbReference>
<feature type="DNA-binding region" description="H-T-H motif" evidence="4">
    <location>
        <begin position="26"/>
        <end position="45"/>
    </location>
</feature>
<keyword evidence="2 4" id="KW-0238">DNA-binding</keyword>
<dbReference type="SUPFAM" id="SSF46689">
    <property type="entry name" value="Homeodomain-like"/>
    <property type="match status" value="1"/>
</dbReference>
<reference evidence="6 7" key="2">
    <citation type="journal article" date="2012" name="Stand. Genomic Sci.">
        <title>Complete genome sequence of the moderately thermophilic mineral-sulfide-oxidizing firmicute Sulfobacillus acidophilus type strain (NAL(T)).</title>
        <authorList>
            <person name="Anderson I."/>
            <person name="Chertkov O."/>
            <person name="Chen A."/>
            <person name="Saunders E."/>
            <person name="Lapidus A."/>
            <person name="Nolan M."/>
            <person name="Lucas S."/>
            <person name="Hammon N."/>
            <person name="Deshpande S."/>
            <person name="Cheng J.F."/>
            <person name="Han C."/>
            <person name="Tapia R."/>
            <person name="Goodwin L.A."/>
            <person name="Pitluck S."/>
            <person name="Liolios K."/>
            <person name="Pagani I."/>
            <person name="Ivanova N."/>
            <person name="Mikhailova N."/>
            <person name="Pati A."/>
            <person name="Palaniappan K."/>
            <person name="Land M."/>
            <person name="Pan C."/>
            <person name="Rohde M."/>
            <person name="Pukall R."/>
            <person name="Goker M."/>
            <person name="Detter J.C."/>
            <person name="Woyke T."/>
            <person name="Bristow J."/>
            <person name="Eisen J.A."/>
            <person name="Markowitz V."/>
            <person name="Hugenholtz P."/>
            <person name="Kyrpides N.C."/>
            <person name="Klenk H.P."/>
            <person name="Mavromatis K."/>
        </authorList>
    </citation>
    <scope>NUCLEOTIDE SEQUENCE [LARGE SCALE GENOMIC DNA]</scope>
    <source>
        <strain evidence="7">ATCC 700253 / DSM 10332 / NAL</strain>
        <plasmid evidence="7">pSULAd1</plasmid>
    </source>
</reference>
<keyword evidence="6" id="KW-0614">Plasmid</keyword>
<dbReference type="PATRIC" id="fig|679936.5.peg.3665"/>
<accession>G8U1Q1</accession>
<dbReference type="KEGG" id="sap:Sulac_3545"/>
<evidence type="ECO:0000256" key="2">
    <source>
        <dbReference type="ARBA" id="ARBA00023125"/>
    </source>
</evidence>
<dbReference type="InterPro" id="IPR009057">
    <property type="entry name" value="Homeodomain-like_sf"/>
</dbReference>
<dbReference type="EMBL" id="CP003180">
    <property type="protein sequence ID" value="AEW06979.1"/>
    <property type="molecule type" value="Genomic_DNA"/>
</dbReference>
<gene>
    <name evidence="6" type="ordered locus">Sulac_3545</name>
</gene>
<organism evidence="6 7">
    <name type="scientific">Sulfobacillus acidophilus (strain ATCC 700253 / DSM 10332 / NAL)</name>
    <dbReference type="NCBI Taxonomy" id="679936"/>
    <lineage>
        <taxon>Bacteria</taxon>
        <taxon>Bacillati</taxon>
        <taxon>Bacillota</taxon>
        <taxon>Clostridia</taxon>
        <taxon>Eubacteriales</taxon>
        <taxon>Clostridiales Family XVII. Incertae Sedis</taxon>
        <taxon>Sulfobacillus</taxon>
    </lineage>
</organism>
<reference evidence="7" key="1">
    <citation type="submission" date="2011-12" db="EMBL/GenBank/DDBJ databases">
        <title>The complete genome of plasmid of Sulfobacillus acidophilus DSM 10332.</title>
        <authorList>
            <person name="Lucas S."/>
            <person name="Han J."/>
            <person name="Lapidus A."/>
            <person name="Bruce D."/>
            <person name="Goodwin L."/>
            <person name="Pitluck S."/>
            <person name="Peters L."/>
            <person name="Kyrpides N."/>
            <person name="Mavromatis K."/>
            <person name="Ivanova N."/>
            <person name="Mikhailova N."/>
            <person name="Chertkov O."/>
            <person name="Saunders E."/>
            <person name="Detter J.C."/>
            <person name="Tapia R."/>
            <person name="Han C."/>
            <person name="Land M."/>
            <person name="Hauser L."/>
            <person name="Markowitz V."/>
            <person name="Cheng J.-F."/>
            <person name="Hugenholtz P."/>
            <person name="Woyke T."/>
            <person name="Wu D."/>
            <person name="Pukall R."/>
            <person name="Gehrich-Schroeter G."/>
            <person name="Schneider S."/>
            <person name="Klenk H.-P."/>
            <person name="Eisen J.A."/>
        </authorList>
    </citation>
    <scope>NUCLEOTIDE SEQUENCE [LARGE SCALE GENOMIC DNA]</scope>
    <source>
        <strain evidence="7">ATCC 700253 / DSM 10332 / NAL</strain>
        <plasmid evidence="7">pSULAd1</plasmid>
    </source>
</reference>
<dbReference type="GO" id="GO:0045892">
    <property type="term" value="P:negative regulation of DNA-templated transcription"/>
    <property type="evidence" value="ECO:0007669"/>
    <property type="project" value="UniProtKB-ARBA"/>
</dbReference>
<dbReference type="InterPro" id="IPR036271">
    <property type="entry name" value="Tet_transcr_reg_TetR-rel_C_sf"/>
</dbReference>
<evidence type="ECO:0000259" key="5">
    <source>
        <dbReference type="PROSITE" id="PS50977"/>
    </source>
</evidence>
<dbReference type="AlphaFoldDB" id="G8U1Q1"/>
<name>G8U1Q1_SULAD</name>
<feature type="domain" description="HTH tetR-type" evidence="5">
    <location>
        <begin position="3"/>
        <end position="63"/>
    </location>
</feature>
<dbReference type="GO" id="GO:0003700">
    <property type="term" value="F:DNA-binding transcription factor activity"/>
    <property type="evidence" value="ECO:0007669"/>
    <property type="project" value="TreeGrafter"/>
</dbReference>
<keyword evidence="1" id="KW-0805">Transcription regulation</keyword>
<sequence>MADNVRQRIVEAATRLFARKGYAGTSTREIVEAAGTTKPSLYYYFGDKEGLYTALVRDELDRLVHSFDLAEDLPLGTALERFCRHYVTFFQSDVSTIALTFRELFGLGEEAIQRMAQGYFDGLRQRVAQLIARGVTRGEVPPSVDPDYSALAILGILNIFLMRWILQGDAYDLSRVLTQIDALVRGWQIHPTG</sequence>
<geneLocation type="plasmid" evidence="7">
    <name>pSULAd1</name>
</geneLocation>
<dbReference type="PANTHER" id="PTHR30055:SF234">
    <property type="entry name" value="HTH-TYPE TRANSCRIPTIONAL REGULATOR BETI"/>
    <property type="match status" value="1"/>
</dbReference>